<dbReference type="Pfam" id="PF01270">
    <property type="entry name" value="Glyco_hydro_8"/>
    <property type="match status" value="1"/>
</dbReference>
<dbReference type="PROSITE" id="PS00812">
    <property type="entry name" value="GLYCOSYL_HYDROL_F8"/>
    <property type="match status" value="1"/>
</dbReference>
<feature type="compositionally biased region" description="Polar residues" evidence="7">
    <location>
        <begin position="42"/>
        <end position="63"/>
    </location>
</feature>
<keyword evidence="6" id="KW-0119">Carbohydrate metabolism</keyword>
<dbReference type="PRINTS" id="PR00735">
    <property type="entry name" value="GLHYDRLASE8"/>
</dbReference>
<keyword evidence="6" id="KW-0624">Polysaccharide degradation</keyword>
<protein>
    <recommendedName>
        <fullName evidence="6">Glucanase</fullName>
        <ecNumber evidence="6">3.2.1.-</ecNumber>
    </recommendedName>
</protein>
<dbReference type="Proteomes" id="UP000515703">
    <property type="component" value="Chromosome"/>
</dbReference>
<feature type="active site" description="Nucleophile" evidence="5">
    <location>
        <position position="238"/>
    </location>
</feature>
<evidence type="ECO:0000313" key="10">
    <source>
        <dbReference type="Proteomes" id="UP000515703"/>
    </source>
</evidence>
<dbReference type="Gene3D" id="1.50.10.10">
    <property type="match status" value="1"/>
</dbReference>
<evidence type="ECO:0000256" key="6">
    <source>
        <dbReference type="RuleBase" id="RU361167"/>
    </source>
</evidence>
<evidence type="ECO:0000256" key="3">
    <source>
        <dbReference type="ARBA" id="ARBA00022801"/>
    </source>
</evidence>
<dbReference type="GO" id="GO:0000272">
    <property type="term" value="P:polysaccharide catabolic process"/>
    <property type="evidence" value="ECO:0007669"/>
    <property type="project" value="UniProtKB-KW"/>
</dbReference>
<comment type="similarity">
    <text evidence="1 6">Belongs to the glycosyl hydrolase 8 (cellulase D) family.</text>
</comment>
<dbReference type="RefSeq" id="WP_207726440.1">
    <property type="nucleotide sequence ID" value="NZ_AP023368.1"/>
</dbReference>
<dbReference type="PROSITE" id="PS51257">
    <property type="entry name" value="PROKAR_LIPOPROTEIN"/>
    <property type="match status" value="1"/>
</dbReference>
<evidence type="ECO:0000256" key="7">
    <source>
        <dbReference type="SAM" id="MobiDB-lite"/>
    </source>
</evidence>
<evidence type="ECO:0000256" key="5">
    <source>
        <dbReference type="PROSITE-ProRule" id="PRU10058"/>
    </source>
</evidence>
<feature type="signal peptide" evidence="8">
    <location>
        <begin position="1"/>
        <end position="27"/>
    </location>
</feature>
<name>A0A7I8DUM7_9FIRM</name>
<accession>A0A7I8DUM7</accession>
<dbReference type="KEGG" id="acht:bsdcttw_40420"/>
<dbReference type="InterPro" id="IPR002037">
    <property type="entry name" value="Glyco_hydro_8"/>
</dbReference>
<evidence type="ECO:0000313" key="9">
    <source>
        <dbReference type="EMBL" id="BCK01002.1"/>
    </source>
</evidence>
<dbReference type="EMBL" id="AP023368">
    <property type="protein sequence ID" value="BCK01002.1"/>
    <property type="molecule type" value="Genomic_DNA"/>
</dbReference>
<dbReference type="GO" id="GO:0004553">
    <property type="term" value="F:hydrolase activity, hydrolyzing O-glycosyl compounds"/>
    <property type="evidence" value="ECO:0007669"/>
    <property type="project" value="InterPro"/>
</dbReference>
<feature type="region of interest" description="Disordered" evidence="7">
    <location>
        <begin position="29"/>
        <end position="79"/>
    </location>
</feature>
<keyword evidence="4 6" id="KW-0326">Glycosidase</keyword>
<dbReference type="SUPFAM" id="SSF48208">
    <property type="entry name" value="Six-hairpin glycosidases"/>
    <property type="match status" value="1"/>
</dbReference>
<keyword evidence="2 8" id="KW-0732">Signal</keyword>
<gene>
    <name evidence="9" type="ORF">bsdcttw_40420</name>
</gene>
<sequence>MKCFWKCRKFIPLFFLLAVFLLTGCSAEKPSENQKSPEKVPQESSSSDITTDNLSSDKITQALPQKDSDTSLGKGEKDKRLEEKVVEKVDVKHPFPQHVSYIKGTLKPGLSQEEMDRTVGKFYKIWKDTYVTKNPYEDEAQYYVWYSGNKYTKAVPDKSVAVTVSEAHGYGMLTTVLMAGYDNETKEIFDGMYSYYKEHLSSIGPHLMAWQQSDNGSALIDGAQNGSMADSDSDSATDGDLDIAYALLLADKQWGSDKGIDYKQAALDIITDIMKYEVDQKDWTLQLGDWASLSPSDSDYYTGTRSSDFLLGHLKVFYKVTKKKEWKQVTDKTYGIMEQIFTKYSSHTGLLPDFIIKNKKGKYEPAYKNFLESENDGNCGYNACRDPWRIGTDYLVTGDKREKELLIKLNQWIREAAENNPDKIMAGYTLKGEPTGSYSDLCFTVPYLVAAMCQDKNTPGAQEWLDSLWSKCSVLNRECYYNDSIKMLCLLVASGNWWTPLIF</sequence>
<evidence type="ECO:0000256" key="1">
    <source>
        <dbReference type="ARBA" id="ARBA00009209"/>
    </source>
</evidence>
<dbReference type="EC" id="3.2.1.-" evidence="6"/>
<feature type="compositionally biased region" description="Basic and acidic residues" evidence="7">
    <location>
        <begin position="66"/>
        <end position="79"/>
    </location>
</feature>
<dbReference type="InterPro" id="IPR019834">
    <property type="entry name" value="Glyco_hydro_8_CS"/>
</dbReference>
<dbReference type="InterPro" id="IPR008928">
    <property type="entry name" value="6-hairpin_glycosidase_sf"/>
</dbReference>
<reference evidence="9 10" key="2">
    <citation type="submission" date="2020-08" db="EMBL/GenBank/DDBJ databases">
        <authorList>
            <person name="Ueki A."/>
            <person name="Tonouchi A."/>
        </authorList>
    </citation>
    <scope>NUCLEOTIDE SEQUENCE [LARGE SCALE GENOMIC DNA]</scope>
    <source>
        <strain evidence="9 10">CTTW</strain>
    </source>
</reference>
<evidence type="ECO:0000256" key="2">
    <source>
        <dbReference type="ARBA" id="ARBA00022729"/>
    </source>
</evidence>
<proteinExistence type="inferred from homology"/>
<evidence type="ECO:0000256" key="8">
    <source>
        <dbReference type="SAM" id="SignalP"/>
    </source>
</evidence>
<feature type="chain" id="PRO_5029680676" description="Glucanase" evidence="8">
    <location>
        <begin position="28"/>
        <end position="503"/>
    </location>
</feature>
<dbReference type="AlphaFoldDB" id="A0A7I8DUM7"/>
<evidence type="ECO:0000256" key="4">
    <source>
        <dbReference type="ARBA" id="ARBA00023295"/>
    </source>
</evidence>
<organism evidence="9 10">
    <name type="scientific">Anaerocolumna chitinilytica</name>
    <dbReference type="NCBI Taxonomy" id="1727145"/>
    <lineage>
        <taxon>Bacteria</taxon>
        <taxon>Bacillati</taxon>
        <taxon>Bacillota</taxon>
        <taxon>Clostridia</taxon>
        <taxon>Lachnospirales</taxon>
        <taxon>Lachnospiraceae</taxon>
        <taxon>Anaerocolumna</taxon>
    </lineage>
</organism>
<keyword evidence="10" id="KW-1185">Reference proteome</keyword>
<reference evidence="9 10" key="1">
    <citation type="submission" date="2020-08" db="EMBL/GenBank/DDBJ databases">
        <title>Draft genome sequencing of an Anaerocolumna strain isolated from anoxic soil subjected to BSD treatment.</title>
        <authorList>
            <person name="Uek A."/>
            <person name="Tonouchi A."/>
        </authorList>
    </citation>
    <scope>NUCLEOTIDE SEQUENCE [LARGE SCALE GENOMIC DNA]</scope>
    <source>
        <strain evidence="9 10">CTTW</strain>
    </source>
</reference>
<keyword evidence="3 6" id="KW-0378">Hydrolase</keyword>
<dbReference type="InterPro" id="IPR012341">
    <property type="entry name" value="6hp_glycosidase-like_sf"/>
</dbReference>
<feature type="compositionally biased region" description="Basic and acidic residues" evidence="7">
    <location>
        <begin position="29"/>
        <end position="41"/>
    </location>
</feature>